<sequence length="276" mass="30552">MVNQRTGSRYLDIEPPKSLRTNNSRSLLQGYQHVVHRPRVESQSQPFALALIPLGQSLASTQRTAGQPHCQNSSGSDRYPDHPRTVQGPARTSLTVERITALPVPNLAEIVVNAASSNNASGSADVKKAPVKASIHPVTPQKEVDPATNKRLNIRNCWNRMWKPLTGLWTKKAERVEAERQEEFLATYNRWEQVQTSLSKNSGFKPIDVTVRSALDEVHHRHSVRCFPETVRRVPSKPHHPGVGITTQLRRSGPGPKGVKPPVQSGASPPGTRPQR</sequence>
<evidence type="ECO:0000313" key="2">
    <source>
        <dbReference type="EMBL" id="KAF1945951.1"/>
    </source>
</evidence>
<organism evidence="2 3">
    <name type="scientific">Clathrospora elynae</name>
    <dbReference type="NCBI Taxonomy" id="706981"/>
    <lineage>
        <taxon>Eukaryota</taxon>
        <taxon>Fungi</taxon>
        <taxon>Dikarya</taxon>
        <taxon>Ascomycota</taxon>
        <taxon>Pezizomycotina</taxon>
        <taxon>Dothideomycetes</taxon>
        <taxon>Pleosporomycetidae</taxon>
        <taxon>Pleosporales</taxon>
        <taxon>Diademaceae</taxon>
        <taxon>Clathrospora</taxon>
    </lineage>
</organism>
<feature type="compositionally biased region" description="Low complexity" evidence="1">
    <location>
        <begin position="253"/>
        <end position="263"/>
    </location>
</feature>
<feature type="compositionally biased region" description="Polar residues" evidence="1">
    <location>
        <begin position="60"/>
        <end position="76"/>
    </location>
</feature>
<evidence type="ECO:0000256" key="1">
    <source>
        <dbReference type="SAM" id="MobiDB-lite"/>
    </source>
</evidence>
<feature type="region of interest" description="Disordered" evidence="1">
    <location>
        <begin position="60"/>
        <end position="88"/>
    </location>
</feature>
<feature type="region of interest" description="Disordered" evidence="1">
    <location>
        <begin position="1"/>
        <end position="24"/>
    </location>
</feature>
<accession>A0A6A5T000</accession>
<proteinExistence type="predicted"/>
<dbReference type="AlphaFoldDB" id="A0A6A5T000"/>
<feature type="region of interest" description="Disordered" evidence="1">
    <location>
        <begin position="232"/>
        <end position="276"/>
    </location>
</feature>
<keyword evidence="3" id="KW-1185">Reference proteome</keyword>
<evidence type="ECO:0000313" key="3">
    <source>
        <dbReference type="Proteomes" id="UP000800038"/>
    </source>
</evidence>
<name>A0A6A5T000_9PLEO</name>
<protein>
    <submittedName>
        <fullName evidence="2">Uncharacterized protein</fullName>
    </submittedName>
</protein>
<reference evidence="2" key="1">
    <citation type="journal article" date="2020" name="Stud. Mycol.">
        <title>101 Dothideomycetes genomes: a test case for predicting lifestyles and emergence of pathogens.</title>
        <authorList>
            <person name="Haridas S."/>
            <person name="Albert R."/>
            <person name="Binder M."/>
            <person name="Bloem J."/>
            <person name="Labutti K."/>
            <person name="Salamov A."/>
            <person name="Andreopoulos B."/>
            <person name="Baker S."/>
            <person name="Barry K."/>
            <person name="Bills G."/>
            <person name="Bluhm B."/>
            <person name="Cannon C."/>
            <person name="Castanera R."/>
            <person name="Culley D."/>
            <person name="Daum C."/>
            <person name="Ezra D."/>
            <person name="Gonzalez J."/>
            <person name="Henrissat B."/>
            <person name="Kuo A."/>
            <person name="Liang C."/>
            <person name="Lipzen A."/>
            <person name="Lutzoni F."/>
            <person name="Magnuson J."/>
            <person name="Mondo S."/>
            <person name="Nolan M."/>
            <person name="Ohm R."/>
            <person name="Pangilinan J."/>
            <person name="Park H.-J."/>
            <person name="Ramirez L."/>
            <person name="Alfaro M."/>
            <person name="Sun H."/>
            <person name="Tritt A."/>
            <person name="Yoshinaga Y."/>
            <person name="Zwiers L.-H."/>
            <person name="Turgeon B."/>
            <person name="Goodwin S."/>
            <person name="Spatafora J."/>
            <person name="Crous P."/>
            <person name="Grigoriev I."/>
        </authorList>
    </citation>
    <scope>NUCLEOTIDE SEQUENCE</scope>
    <source>
        <strain evidence="2">CBS 161.51</strain>
    </source>
</reference>
<gene>
    <name evidence="2" type="ORF">EJ02DRAFT_509087</name>
</gene>
<dbReference type="Proteomes" id="UP000800038">
    <property type="component" value="Unassembled WGS sequence"/>
</dbReference>
<dbReference type="EMBL" id="ML976006">
    <property type="protein sequence ID" value="KAF1945951.1"/>
    <property type="molecule type" value="Genomic_DNA"/>
</dbReference>